<dbReference type="SUPFAM" id="SSF53850">
    <property type="entry name" value="Periplasmic binding protein-like II"/>
    <property type="match status" value="1"/>
</dbReference>
<accession>A0A2A4MWK0</accession>
<protein>
    <submittedName>
        <fullName evidence="1">C4-dicarboxylate ABC transporter</fullName>
    </submittedName>
</protein>
<gene>
    <name evidence="1" type="ORF">COC19_00205</name>
</gene>
<proteinExistence type="predicted"/>
<dbReference type="NCBIfam" id="TIGR02122">
    <property type="entry name" value="TRAP_TAXI"/>
    <property type="match status" value="1"/>
</dbReference>
<organism evidence="1 2">
    <name type="scientific">SAR86 cluster bacterium</name>
    <dbReference type="NCBI Taxonomy" id="2030880"/>
    <lineage>
        <taxon>Bacteria</taxon>
        <taxon>Pseudomonadati</taxon>
        <taxon>Pseudomonadota</taxon>
        <taxon>Gammaproteobacteria</taxon>
        <taxon>SAR86 cluster</taxon>
    </lineage>
</organism>
<comment type="caution">
    <text evidence="1">The sequence shown here is derived from an EMBL/GenBank/DDBJ whole genome shotgun (WGS) entry which is preliminary data.</text>
</comment>
<evidence type="ECO:0000313" key="1">
    <source>
        <dbReference type="EMBL" id="PCH64127.1"/>
    </source>
</evidence>
<dbReference type="AlphaFoldDB" id="A0A2A4MWK0"/>
<dbReference type="Gene3D" id="3.40.190.10">
    <property type="entry name" value="Periplasmic binding protein-like II"/>
    <property type="match status" value="2"/>
</dbReference>
<dbReference type="EMBL" id="NVQR01000002">
    <property type="protein sequence ID" value="PCH64127.1"/>
    <property type="molecule type" value="Genomic_DNA"/>
</dbReference>
<dbReference type="PANTHER" id="PTHR42941">
    <property type="entry name" value="SLL1037 PROTEIN"/>
    <property type="match status" value="1"/>
</dbReference>
<dbReference type="PANTHER" id="PTHR42941:SF1">
    <property type="entry name" value="SLL1037 PROTEIN"/>
    <property type="match status" value="1"/>
</dbReference>
<name>A0A2A4MWK0_9GAMM</name>
<dbReference type="Proteomes" id="UP000218172">
    <property type="component" value="Unassembled WGS sequence"/>
</dbReference>
<reference evidence="2" key="1">
    <citation type="submission" date="2017-08" db="EMBL/GenBank/DDBJ databases">
        <title>A dynamic microbial community with high functional redundancy inhabits the cold, oxic subseafloor aquifer.</title>
        <authorList>
            <person name="Tully B.J."/>
            <person name="Wheat C.G."/>
            <person name="Glazer B.T."/>
            <person name="Huber J.A."/>
        </authorList>
    </citation>
    <scope>NUCLEOTIDE SEQUENCE [LARGE SCALE GENOMIC DNA]</scope>
</reference>
<dbReference type="InterPro" id="IPR011852">
    <property type="entry name" value="TRAP_TAXI"/>
</dbReference>
<evidence type="ECO:0000313" key="2">
    <source>
        <dbReference type="Proteomes" id="UP000218172"/>
    </source>
</evidence>
<sequence>MHNSFVRLPVINTLHRHRSRRQSAKPHRLGRLTTLSLIALAALLLNPSFAAEKTDGIELPRTLAWSAYPTGTGGYSQAVAIGSILQRKYQVNLRVIPGRNDVSRLAILRAERVHFSAGGSEAIYAQEGILNFASKIWGPQPIRALMSNFSDSCSFNFATALDANINSVADVKGKRVTFVQGSPSLNNATAALLAFANLTWDDVTPVVVGGYNASIDAVLNNRADVVGGACNSPPFLRIEASPRGLKFLSFPHDDVEGIARARTRLPWYVPHIAYEGPSLPEEGLQVLSSAYPLLVGLDTSDGAMVYSMVKIMHHHFEEYERSAPGANGWAMDRQKLSQAFLPYHEGAIRYYKEVGEWTAAAEAKQQENLRRQRLLKQTWDDFIPTAPEGYEEFEQAWLAVRITALEAADLITLADSQ</sequence>
<dbReference type="Pfam" id="PF16868">
    <property type="entry name" value="NMT1_3"/>
    <property type="match status" value="1"/>
</dbReference>